<dbReference type="GO" id="GO:0032259">
    <property type="term" value="P:methylation"/>
    <property type="evidence" value="ECO:0007669"/>
    <property type="project" value="UniProtKB-KW"/>
</dbReference>
<evidence type="ECO:0000313" key="2">
    <source>
        <dbReference type="EMBL" id="KFB35950.1"/>
    </source>
</evidence>
<keyword evidence="2" id="KW-0489">Methyltransferase</keyword>
<name>A0A084VDA6_ANOSI</name>
<evidence type="ECO:0000313" key="3">
    <source>
        <dbReference type="EnsemblMetazoa" id="ASIC002909-PA"/>
    </source>
</evidence>
<dbReference type="EnsemblMetazoa" id="ASIC002909-RA">
    <property type="protein sequence ID" value="ASIC002909-PA"/>
    <property type="gene ID" value="ASIC002909"/>
</dbReference>
<gene>
    <name evidence="2" type="ORF">ZHAS_00002909</name>
</gene>
<dbReference type="EMBL" id="KE524650">
    <property type="protein sequence ID" value="KFB35950.1"/>
    <property type="molecule type" value="Genomic_DNA"/>
</dbReference>
<evidence type="ECO:0000313" key="4">
    <source>
        <dbReference type="Proteomes" id="UP000030765"/>
    </source>
</evidence>
<dbReference type="EMBL" id="ATLV01011195">
    <property type="status" value="NOT_ANNOTATED_CDS"/>
    <property type="molecule type" value="Genomic_DNA"/>
</dbReference>
<accession>A0A084VDA6</accession>
<feature type="region of interest" description="Disordered" evidence="1">
    <location>
        <begin position="27"/>
        <end position="49"/>
    </location>
</feature>
<dbReference type="Proteomes" id="UP000030765">
    <property type="component" value="Unassembled WGS sequence"/>
</dbReference>
<dbReference type="VEuPathDB" id="VectorBase:ASIC002909"/>
<reference evidence="3" key="2">
    <citation type="submission" date="2020-05" db="UniProtKB">
        <authorList>
            <consortium name="EnsemblMetazoa"/>
        </authorList>
    </citation>
    <scope>IDENTIFICATION</scope>
</reference>
<protein>
    <submittedName>
        <fullName evidence="2 3">Methyltransferase</fullName>
    </submittedName>
</protein>
<dbReference type="AlphaFoldDB" id="A0A084VDA6"/>
<sequence>MRFHDPNRAPCCSHFISLKMGIANDATASAGGDSSAAEGDLRSLGRHGNKRIPQIRFSDSLPANSKANVRSPLAGEWSVVRPDEANVQRTRCFLMHANYGFNKQRHHPNESYPWRPRISGSQESRSATFPTTAWNRFGLWSLQHKDGDTGVSFGLVLVSLILSTGGGFPCLKLIPPSQEEDATLAA</sequence>
<proteinExistence type="predicted"/>
<keyword evidence="2" id="KW-0808">Transferase</keyword>
<keyword evidence="4" id="KW-1185">Reference proteome</keyword>
<dbReference type="GO" id="GO:0008168">
    <property type="term" value="F:methyltransferase activity"/>
    <property type="evidence" value="ECO:0007669"/>
    <property type="project" value="UniProtKB-KW"/>
</dbReference>
<evidence type="ECO:0000256" key="1">
    <source>
        <dbReference type="SAM" id="MobiDB-lite"/>
    </source>
</evidence>
<feature type="compositionally biased region" description="Low complexity" evidence="1">
    <location>
        <begin position="27"/>
        <end position="38"/>
    </location>
</feature>
<reference evidence="2 4" key="1">
    <citation type="journal article" date="2014" name="BMC Genomics">
        <title>Genome sequence of Anopheles sinensis provides insight into genetics basis of mosquito competence for malaria parasites.</title>
        <authorList>
            <person name="Zhou D."/>
            <person name="Zhang D."/>
            <person name="Ding G."/>
            <person name="Shi L."/>
            <person name="Hou Q."/>
            <person name="Ye Y."/>
            <person name="Xu Y."/>
            <person name="Zhou H."/>
            <person name="Xiong C."/>
            <person name="Li S."/>
            <person name="Yu J."/>
            <person name="Hong S."/>
            <person name="Yu X."/>
            <person name="Zou P."/>
            <person name="Chen C."/>
            <person name="Chang X."/>
            <person name="Wang W."/>
            <person name="Lv Y."/>
            <person name="Sun Y."/>
            <person name="Ma L."/>
            <person name="Shen B."/>
            <person name="Zhu C."/>
        </authorList>
    </citation>
    <scope>NUCLEOTIDE SEQUENCE [LARGE SCALE GENOMIC DNA]</scope>
</reference>
<organism evidence="2">
    <name type="scientific">Anopheles sinensis</name>
    <name type="common">Mosquito</name>
    <dbReference type="NCBI Taxonomy" id="74873"/>
    <lineage>
        <taxon>Eukaryota</taxon>
        <taxon>Metazoa</taxon>
        <taxon>Ecdysozoa</taxon>
        <taxon>Arthropoda</taxon>
        <taxon>Hexapoda</taxon>
        <taxon>Insecta</taxon>
        <taxon>Pterygota</taxon>
        <taxon>Neoptera</taxon>
        <taxon>Endopterygota</taxon>
        <taxon>Diptera</taxon>
        <taxon>Nematocera</taxon>
        <taxon>Culicoidea</taxon>
        <taxon>Culicidae</taxon>
        <taxon>Anophelinae</taxon>
        <taxon>Anopheles</taxon>
    </lineage>
</organism>